<dbReference type="EMBL" id="JAUZQC010000010">
    <property type="protein sequence ID" value="KAK5864630.1"/>
    <property type="molecule type" value="Genomic_DNA"/>
</dbReference>
<evidence type="ECO:0000313" key="2">
    <source>
        <dbReference type="EMBL" id="KAK5864630.1"/>
    </source>
</evidence>
<proteinExistence type="predicted"/>
<evidence type="ECO:0000256" key="1">
    <source>
        <dbReference type="SAM" id="MobiDB-lite"/>
    </source>
</evidence>
<feature type="region of interest" description="Disordered" evidence="1">
    <location>
        <begin position="1"/>
        <end position="59"/>
    </location>
</feature>
<organism evidence="2 3">
    <name type="scientific">Eleginops maclovinus</name>
    <name type="common">Patagonian blennie</name>
    <name type="synonym">Eleginus maclovinus</name>
    <dbReference type="NCBI Taxonomy" id="56733"/>
    <lineage>
        <taxon>Eukaryota</taxon>
        <taxon>Metazoa</taxon>
        <taxon>Chordata</taxon>
        <taxon>Craniata</taxon>
        <taxon>Vertebrata</taxon>
        <taxon>Euteleostomi</taxon>
        <taxon>Actinopterygii</taxon>
        <taxon>Neopterygii</taxon>
        <taxon>Teleostei</taxon>
        <taxon>Neoteleostei</taxon>
        <taxon>Acanthomorphata</taxon>
        <taxon>Eupercaria</taxon>
        <taxon>Perciformes</taxon>
        <taxon>Notothenioidei</taxon>
        <taxon>Eleginopidae</taxon>
        <taxon>Eleginops</taxon>
    </lineage>
</organism>
<keyword evidence="3" id="KW-1185">Reference proteome</keyword>
<evidence type="ECO:0000313" key="3">
    <source>
        <dbReference type="Proteomes" id="UP001346869"/>
    </source>
</evidence>
<reference evidence="2 3" key="1">
    <citation type="journal article" date="2023" name="Genes (Basel)">
        <title>Chromosome-Level Genome Assembly and Circadian Gene Repertoire of the Patagonia Blennie Eleginops maclovinus-The Closest Ancestral Proxy of Antarctic Cryonotothenioids.</title>
        <authorList>
            <person name="Cheng C.C."/>
            <person name="Rivera-Colon A.G."/>
            <person name="Minhas B.F."/>
            <person name="Wilson L."/>
            <person name="Rayamajhi N."/>
            <person name="Vargas-Chacoff L."/>
            <person name="Catchen J.M."/>
        </authorList>
    </citation>
    <scope>NUCLEOTIDE SEQUENCE [LARGE SCALE GENOMIC DNA]</scope>
    <source>
        <strain evidence="2">JMC-PN-2008</strain>
    </source>
</reference>
<protein>
    <submittedName>
        <fullName evidence="2">Uncharacterized protein</fullName>
    </submittedName>
</protein>
<sequence length="83" mass="8493">MHREMGLPIPALSPGQEGTDAARSHAAEPSTLPPSHPVGDSCSANGPRDATLPCHGGKTARNSISVVVGGKVSDDRLVNVRSL</sequence>
<gene>
    <name evidence="2" type="ORF">PBY51_015859</name>
</gene>
<comment type="caution">
    <text evidence="2">The sequence shown here is derived from an EMBL/GenBank/DDBJ whole genome shotgun (WGS) entry which is preliminary data.</text>
</comment>
<reference evidence="2 3" key="2">
    <citation type="journal article" date="2023" name="Mol. Biol. Evol.">
        <title>Genomics of Secondarily Temperate Adaptation in the Only Non-Antarctic Icefish.</title>
        <authorList>
            <person name="Rivera-Colon A.G."/>
            <person name="Rayamajhi N."/>
            <person name="Minhas B.F."/>
            <person name="Madrigal G."/>
            <person name="Bilyk K.T."/>
            <person name="Yoon V."/>
            <person name="Hune M."/>
            <person name="Gregory S."/>
            <person name="Cheng C.H.C."/>
            <person name="Catchen J.M."/>
        </authorList>
    </citation>
    <scope>NUCLEOTIDE SEQUENCE [LARGE SCALE GENOMIC DNA]</scope>
    <source>
        <strain evidence="2">JMC-PN-2008</strain>
    </source>
</reference>
<accession>A0AAN7XQ12</accession>
<name>A0AAN7XQ12_ELEMC</name>
<dbReference type="Proteomes" id="UP001346869">
    <property type="component" value="Unassembled WGS sequence"/>
</dbReference>
<dbReference type="AlphaFoldDB" id="A0AAN7XQ12"/>